<dbReference type="EMBL" id="JBHFQA010000018">
    <property type="protein sequence ID" value="KAL2082969.1"/>
    <property type="molecule type" value="Genomic_DNA"/>
</dbReference>
<feature type="domain" description="BLOC-2 complex member HPS6 C-terminal" evidence="3">
    <location>
        <begin position="420"/>
        <end position="791"/>
    </location>
</feature>
<evidence type="ECO:0000313" key="6">
    <source>
        <dbReference type="Proteomes" id="UP001591681"/>
    </source>
</evidence>
<comment type="caution">
    <text evidence="5">The sequence shown here is derived from an EMBL/GenBank/DDBJ whole genome shotgun (WGS) entry which is preliminary data.</text>
</comment>
<organism evidence="5 6">
    <name type="scientific">Coilia grayii</name>
    <name type="common">Gray's grenadier anchovy</name>
    <dbReference type="NCBI Taxonomy" id="363190"/>
    <lineage>
        <taxon>Eukaryota</taxon>
        <taxon>Metazoa</taxon>
        <taxon>Chordata</taxon>
        <taxon>Craniata</taxon>
        <taxon>Vertebrata</taxon>
        <taxon>Euteleostomi</taxon>
        <taxon>Actinopterygii</taxon>
        <taxon>Neopterygii</taxon>
        <taxon>Teleostei</taxon>
        <taxon>Clupei</taxon>
        <taxon>Clupeiformes</taxon>
        <taxon>Clupeoidei</taxon>
        <taxon>Engraulidae</taxon>
        <taxon>Coilinae</taxon>
        <taxon>Coilia</taxon>
    </lineage>
</organism>
<dbReference type="InterPro" id="IPR017218">
    <property type="entry name" value="BLOC-2_complex_Hps6_subunit"/>
</dbReference>
<feature type="compositionally biased region" description="Polar residues" evidence="1">
    <location>
        <begin position="892"/>
        <end position="907"/>
    </location>
</feature>
<feature type="region of interest" description="Disordered" evidence="1">
    <location>
        <begin position="791"/>
        <end position="826"/>
    </location>
</feature>
<keyword evidence="6" id="KW-1185">Reference proteome</keyword>
<feature type="domain" description="BLOC-2 complex member HPS6 C-terminal" evidence="3">
    <location>
        <begin position="817"/>
        <end position="868"/>
    </location>
</feature>
<dbReference type="InterPro" id="IPR046823">
    <property type="entry name" value="HPS6_N"/>
</dbReference>
<feature type="compositionally biased region" description="Basic residues" evidence="1">
    <location>
        <begin position="596"/>
        <end position="611"/>
    </location>
</feature>
<evidence type="ECO:0000259" key="3">
    <source>
        <dbReference type="Pfam" id="PF20468"/>
    </source>
</evidence>
<dbReference type="PANTHER" id="PTHR14696">
    <property type="entry name" value="HERMANSKY-PUDLAK SYNDROME 6 PROTEIN"/>
    <property type="match status" value="1"/>
</dbReference>
<dbReference type="Pfam" id="PF20468">
    <property type="entry name" value="HPS6_C"/>
    <property type="match status" value="2"/>
</dbReference>
<protein>
    <submittedName>
        <fullName evidence="5">Uncharacterized protein</fullName>
    </submittedName>
</protein>
<evidence type="ECO:0000313" key="5">
    <source>
        <dbReference type="EMBL" id="KAL2082969.1"/>
    </source>
</evidence>
<dbReference type="Pfam" id="PF15702">
    <property type="entry name" value="HPS6"/>
    <property type="match status" value="1"/>
</dbReference>
<reference evidence="5 6" key="1">
    <citation type="submission" date="2024-09" db="EMBL/GenBank/DDBJ databases">
        <title>A chromosome-level genome assembly of Gray's grenadier anchovy, Coilia grayii.</title>
        <authorList>
            <person name="Fu Z."/>
        </authorList>
    </citation>
    <scope>NUCLEOTIDE SEQUENCE [LARGE SCALE GENOMIC DNA]</scope>
    <source>
        <strain evidence="5">G4</strain>
        <tissue evidence="5">Muscle</tissue>
    </source>
</reference>
<dbReference type="EMBL" id="JBHFQA010000591">
    <property type="protein sequence ID" value="KAL2076277.1"/>
    <property type="molecule type" value="Genomic_DNA"/>
</dbReference>
<feature type="region of interest" description="Disordered" evidence="1">
    <location>
        <begin position="591"/>
        <end position="615"/>
    </location>
</feature>
<evidence type="ECO:0000313" key="4">
    <source>
        <dbReference type="EMBL" id="KAL2076277.1"/>
    </source>
</evidence>
<dbReference type="PANTHER" id="PTHR14696:SF2">
    <property type="entry name" value="BLOC-2 COMPLEX MEMBER HPS6"/>
    <property type="match status" value="1"/>
</dbReference>
<evidence type="ECO:0000259" key="2">
    <source>
        <dbReference type="Pfam" id="PF15702"/>
    </source>
</evidence>
<name>A0ABD1J704_9TELE</name>
<gene>
    <name evidence="5" type="ORF">ACEWY4_020742</name>
    <name evidence="4" type="ORF">ACEWY4_028126</name>
</gene>
<sequence>MTRLALDQVTDFGDFTRGKDLNEFLKQTFINKSSRNGLSDVRISPDGRHIHVILRKPKCGLMTFDKFQRPHLIQCQKYLDLLLTKTSPVVDVVYLDNNKDSGVAVLTVVFENGKAEFWKFWERKSGWHLLQTVDLCNSPRARVVSVCVSLNFIAWCEERPPSESSSALGPNRNNFRYCICKRTFEVDEGGVSLGGVKISLHNNPRYTVISSGENVYLFSEDIKDTSPGTVCKFFLTWSPQNDVFRVSSTCEGVLHQRASPGQRESDFKGLVTDCIGALSTINPPAICGYASTGNGGLLFLLSSGWVCEMQKDGVLRRIYKLPDNCLASGWTHNSLSVYHDILALTVGKTLYLIDTKCGRELEKIPLKRESVLFVNSLENHTPHLLSDSGLFVVMHRDTDLKNKPSPGHGEAVSSDAVLVEAVFEEACKYYQQRSLGSTQLTAEKLKKGGMFQAPLSLAAILRDYLSGQKPADMAKANGGNDKLLCSLEGELKSLVALEDVKVALAKASEKDLEGLGEALVQQEVGRLLGSEVDRLENLIHLNFIFQTFPDEAWHALQAALQLRCNGEGSLSSRAPAEVWKSVLAPIPSVTSFHQQPHPHHHHHRHRRHHNGQQKQAPVNVALPVFELLCHSVFRFQPDWLPRFLELAQEQAGSCSASSTWSYGVKESGDSLPLYRRALTVLPDGGGGHEHQDLEVELLLCSRRPNAVMQALRILMGQQQWERATRVAERFCRQSPLLNKEIFTTLLCEVAHHRHLDPYLDLLWALCPEDVTVTSILNIVLKNLPATPAPPAAGGSGAGVGGGGGVWGGSGGAREGSPSTGPFPSQSSQLTIGLLKPLLNKVLLRETKPSQRYADILQSPTFPPPTPPRQAKGLPRPATEPALLDQPQDASRPRTSSRPVVTPSVNPV</sequence>
<proteinExistence type="predicted"/>
<dbReference type="InterPro" id="IPR046822">
    <property type="entry name" value="HPS6_C"/>
</dbReference>
<feature type="domain" description="BLOC-2 complex member HPS6 N-terminal" evidence="2">
    <location>
        <begin position="3"/>
        <end position="393"/>
    </location>
</feature>
<dbReference type="AlphaFoldDB" id="A0ABD1J704"/>
<feature type="compositionally biased region" description="Gly residues" evidence="1">
    <location>
        <begin position="793"/>
        <end position="813"/>
    </location>
</feature>
<evidence type="ECO:0000256" key="1">
    <source>
        <dbReference type="SAM" id="MobiDB-lite"/>
    </source>
</evidence>
<dbReference type="Proteomes" id="UP001591681">
    <property type="component" value="Unassembled WGS sequence"/>
</dbReference>
<feature type="region of interest" description="Disordered" evidence="1">
    <location>
        <begin position="851"/>
        <end position="907"/>
    </location>
</feature>
<accession>A0ABD1J704</accession>
<dbReference type="SUPFAM" id="SSF69322">
    <property type="entry name" value="Tricorn protease domain 2"/>
    <property type="match status" value="1"/>
</dbReference>